<gene>
    <name evidence="7" type="ORF">G3256_03940</name>
</gene>
<dbReference type="RefSeq" id="WP_169639591.1">
    <property type="nucleotide sequence ID" value="NZ_CP048788.1"/>
</dbReference>
<dbReference type="CDD" id="cd17477">
    <property type="entry name" value="MFS_YcaD_like"/>
    <property type="match status" value="1"/>
</dbReference>
<feature type="transmembrane region" description="Helical" evidence="5">
    <location>
        <begin position="42"/>
        <end position="66"/>
    </location>
</feature>
<organism evidence="7 8">
    <name type="scientific">Roseobacter ponti</name>
    <dbReference type="NCBI Taxonomy" id="1891787"/>
    <lineage>
        <taxon>Bacteria</taxon>
        <taxon>Pseudomonadati</taxon>
        <taxon>Pseudomonadota</taxon>
        <taxon>Alphaproteobacteria</taxon>
        <taxon>Rhodobacterales</taxon>
        <taxon>Roseobacteraceae</taxon>
        <taxon>Roseobacter</taxon>
    </lineage>
</organism>
<dbReference type="Proteomes" id="UP000503308">
    <property type="component" value="Chromosome"/>
</dbReference>
<dbReference type="Pfam" id="PF07690">
    <property type="entry name" value="MFS_1"/>
    <property type="match status" value="1"/>
</dbReference>
<name>A0A858SNX6_9RHOB</name>
<dbReference type="PROSITE" id="PS50850">
    <property type="entry name" value="MFS"/>
    <property type="match status" value="1"/>
</dbReference>
<evidence type="ECO:0000256" key="3">
    <source>
        <dbReference type="ARBA" id="ARBA00023136"/>
    </source>
</evidence>
<protein>
    <submittedName>
        <fullName evidence="7">MFS transporter</fullName>
    </submittedName>
</protein>
<feature type="transmembrane region" description="Helical" evidence="5">
    <location>
        <begin position="230"/>
        <end position="253"/>
    </location>
</feature>
<feature type="transmembrane region" description="Helical" evidence="5">
    <location>
        <begin position="158"/>
        <end position="181"/>
    </location>
</feature>
<feature type="transmembrane region" description="Helical" evidence="5">
    <location>
        <begin position="354"/>
        <end position="373"/>
    </location>
</feature>
<dbReference type="InterPro" id="IPR047200">
    <property type="entry name" value="MFS_YcaD-like"/>
</dbReference>
<keyword evidence="1 5" id="KW-0812">Transmembrane</keyword>
<feature type="transmembrane region" description="Helical" evidence="5">
    <location>
        <begin position="131"/>
        <end position="152"/>
    </location>
</feature>
<sequence>MIKNLLPISALLLGSALLLFAGGTNSLILPVRGTAEGFSAFSLGLLGTGWAIGYVAGCILTPVLVGRVGHIRAFTIMAALAAVAILLSLILLMPPAWIPLRALSGFCFAGAAMIVESWLSERTDAKSRGRVFGAYTMVNLVASTAGQMALTLAPTDGYFFFVTGAVFYCLALVPVAITSSTSPKPLVKVRLDVRALWRNSPVAVVAILLIGVSNSAFGTLAAVYADRIGLTLNAVAFFASVPILAGAVAQIPVGYLSDRMDRRRVLVGITFLALVADLAFILLAPEGRMANLILASVFGAAIFAMYPVVLAHANDHAAEGSGIQTSGGLLLIFGIGSIAGPLIAGLGMSSVGASGLFMTTVGAHTLMLAYAVWRISVSAPPTDEEKGSFVMAPPGKALTPETAAFSSGGSADVPTEAEAPAVSPSADGGPAAGDEPQETGSDDPGPTPEPDAGGGKDKP</sequence>
<reference evidence="7 8" key="1">
    <citation type="submission" date="2020-02" db="EMBL/GenBank/DDBJ databases">
        <title>Genome sequence of Roseobacter ponti.</title>
        <authorList>
            <person name="Hollensteiner J."/>
            <person name="Schneider D."/>
            <person name="Poehlein A."/>
            <person name="Daniel R."/>
        </authorList>
    </citation>
    <scope>NUCLEOTIDE SEQUENCE [LARGE SCALE GENOMIC DNA]</scope>
    <source>
        <strain evidence="7 8">DSM 106830</strain>
    </source>
</reference>
<keyword evidence="3 5" id="KW-0472">Membrane</keyword>
<dbReference type="GO" id="GO:0005886">
    <property type="term" value="C:plasma membrane"/>
    <property type="evidence" value="ECO:0007669"/>
    <property type="project" value="TreeGrafter"/>
</dbReference>
<feature type="transmembrane region" description="Helical" evidence="5">
    <location>
        <begin position="202"/>
        <end position="224"/>
    </location>
</feature>
<evidence type="ECO:0000256" key="5">
    <source>
        <dbReference type="SAM" id="Phobius"/>
    </source>
</evidence>
<feature type="transmembrane region" description="Helical" evidence="5">
    <location>
        <begin position="73"/>
        <end position="92"/>
    </location>
</feature>
<evidence type="ECO:0000256" key="2">
    <source>
        <dbReference type="ARBA" id="ARBA00022989"/>
    </source>
</evidence>
<evidence type="ECO:0000256" key="4">
    <source>
        <dbReference type="SAM" id="MobiDB-lite"/>
    </source>
</evidence>
<evidence type="ECO:0000313" key="8">
    <source>
        <dbReference type="Proteomes" id="UP000503308"/>
    </source>
</evidence>
<dbReference type="Gene3D" id="1.20.1250.20">
    <property type="entry name" value="MFS general substrate transporter like domains"/>
    <property type="match status" value="2"/>
</dbReference>
<accession>A0A858SNX6</accession>
<proteinExistence type="predicted"/>
<feature type="region of interest" description="Disordered" evidence="4">
    <location>
        <begin position="383"/>
        <end position="459"/>
    </location>
</feature>
<dbReference type="PANTHER" id="PTHR23521:SF3">
    <property type="entry name" value="MFS TRANSPORTER"/>
    <property type="match status" value="1"/>
</dbReference>
<feature type="transmembrane region" description="Helical" evidence="5">
    <location>
        <begin position="265"/>
        <end position="283"/>
    </location>
</feature>
<dbReference type="InterPro" id="IPR036259">
    <property type="entry name" value="MFS_trans_sf"/>
</dbReference>
<keyword evidence="8" id="KW-1185">Reference proteome</keyword>
<dbReference type="EMBL" id="CP048788">
    <property type="protein sequence ID" value="QJF50375.1"/>
    <property type="molecule type" value="Genomic_DNA"/>
</dbReference>
<keyword evidence="2 5" id="KW-1133">Transmembrane helix</keyword>
<feature type="transmembrane region" description="Helical" evidence="5">
    <location>
        <begin position="98"/>
        <end position="119"/>
    </location>
</feature>
<dbReference type="InterPro" id="IPR011701">
    <property type="entry name" value="MFS"/>
</dbReference>
<evidence type="ECO:0000256" key="1">
    <source>
        <dbReference type="ARBA" id="ARBA00022692"/>
    </source>
</evidence>
<dbReference type="SUPFAM" id="SSF103473">
    <property type="entry name" value="MFS general substrate transporter"/>
    <property type="match status" value="1"/>
</dbReference>
<dbReference type="PANTHER" id="PTHR23521">
    <property type="entry name" value="TRANSPORTER MFS SUPERFAMILY"/>
    <property type="match status" value="1"/>
</dbReference>
<dbReference type="GO" id="GO:0022857">
    <property type="term" value="F:transmembrane transporter activity"/>
    <property type="evidence" value="ECO:0007669"/>
    <property type="project" value="InterPro"/>
</dbReference>
<dbReference type="KEGG" id="rpon:G3256_03940"/>
<feature type="transmembrane region" description="Helical" evidence="5">
    <location>
        <begin position="289"/>
        <end position="309"/>
    </location>
</feature>
<feature type="domain" description="Major facilitator superfamily (MFS) profile" evidence="6">
    <location>
        <begin position="199"/>
        <end position="459"/>
    </location>
</feature>
<dbReference type="AlphaFoldDB" id="A0A858SNX6"/>
<dbReference type="InterPro" id="IPR020846">
    <property type="entry name" value="MFS_dom"/>
</dbReference>
<evidence type="ECO:0000259" key="6">
    <source>
        <dbReference type="PROSITE" id="PS50850"/>
    </source>
</evidence>
<feature type="transmembrane region" description="Helical" evidence="5">
    <location>
        <begin position="329"/>
        <end position="348"/>
    </location>
</feature>
<evidence type="ECO:0000313" key="7">
    <source>
        <dbReference type="EMBL" id="QJF50375.1"/>
    </source>
</evidence>